<dbReference type="SUPFAM" id="SSF54593">
    <property type="entry name" value="Glyoxalase/Bleomycin resistance protein/Dihydroxybiphenyl dioxygenase"/>
    <property type="match status" value="1"/>
</dbReference>
<protein>
    <submittedName>
        <fullName evidence="3">VOC family protein</fullName>
    </submittedName>
</protein>
<proteinExistence type="predicted"/>
<dbReference type="PANTHER" id="PTHR35908">
    <property type="entry name" value="HYPOTHETICAL FUSION PROTEIN"/>
    <property type="match status" value="1"/>
</dbReference>
<comment type="caution">
    <text evidence="3">The sequence shown here is derived from an EMBL/GenBank/DDBJ whole genome shotgun (WGS) entry which is preliminary data.</text>
</comment>
<dbReference type="Pfam" id="PF18029">
    <property type="entry name" value="Glyoxalase_6"/>
    <property type="match status" value="1"/>
</dbReference>
<feature type="domain" description="Glyoxalase-like" evidence="2">
    <location>
        <begin position="6"/>
        <end position="152"/>
    </location>
</feature>
<dbReference type="AlphaFoldDB" id="A0A4R4WE01"/>
<dbReference type="RefSeq" id="WP_132327200.1">
    <property type="nucleotide sequence ID" value="NZ_SMKR01000260.1"/>
</dbReference>
<dbReference type="InterPro" id="IPR029068">
    <property type="entry name" value="Glyas_Bleomycin-R_OHBP_Dase"/>
</dbReference>
<accession>A0A4R4WE01</accession>
<reference evidence="3 4" key="1">
    <citation type="submission" date="2019-02" db="EMBL/GenBank/DDBJ databases">
        <title>Draft genome sequences of novel Actinobacteria.</title>
        <authorList>
            <person name="Sahin N."/>
            <person name="Ay H."/>
            <person name="Saygin H."/>
        </authorList>
    </citation>
    <scope>NUCLEOTIDE SEQUENCE [LARGE SCALE GENOMIC DNA]</scope>
    <source>
        <strain evidence="3 4">16K104</strain>
    </source>
</reference>
<dbReference type="InterPro" id="IPR041581">
    <property type="entry name" value="Glyoxalase_6"/>
</dbReference>
<dbReference type="OrthoDB" id="3823476at2"/>
<sequence>MSRTIQVTFDAHDPKALSTFWRDVLGYVHPGPPGVELPAGADPLAAWDEFLERAGVPEDQRNTASALEDPDGDGPRIFFQQVPEDKVAKNRVHLDVRAAPGLEGADRMAALEAECDRLVALGAKRIQRFEPAPPLSLGTIVMNDPEGNEFCLD</sequence>
<organism evidence="3 4">
    <name type="scientific">Kribbella turkmenica</name>
    <dbReference type="NCBI Taxonomy" id="2530375"/>
    <lineage>
        <taxon>Bacteria</taxon>
        <taxon>Bacillati</taxon>
        <taxon>Actinomycetota</taxon>
        <taxon>Actinomycetes</taxon>
        <taxon>Propionibacteriales</taxon>
        <taxon>Kribbellaceae</taxon>
        <taxon>Kribbella</taxon>
    </lineage>
</organism>
<gene>
    <name evidence="3" type="ORF">E1218_34260</name>
</gene>
<feature type="region of interest" description="Disordered" evidence="1">
    <location>
        <begin position="55"/>
        <end position="75"/>
    </location>
</feature>
<evidence type="ECO:0000256" key="1">
    <source>
        <dbReference type="SAM" id="MobiDB-lite"/>
    </source>
</evidence>
<name>A0A4R4WE01_9ACTN</name>
<evidence type="ECO:0000313" key="4">
    <source>
        <dbReference type="Proteomes" id="UP000295172"/>
    </source>
</evidence>
<dbReference type="PANTHER" id="PTHR35908:SF1">
    <property type="entry name" value="CONSERVED PROTEIN"/>
    <property type="match status" value="1"/>
</dbReference>
<dbReference type="Proteomes" id="UP000295172">
    <property type="component" value="Unassembled WGS sequence"/>
</dbReference>
<dbReference type="Gene3D" id="3.10.180.10">
    <property type="entry name" value="2,3-Dihydroxybiphenyl 1,2-Dioxygenase, domain 1"/>
    <property type="match status" value="1"/>
</dbReference>
<evidence type="ECO:0000259" key="2">
    <source>
        <dbReference type="Pfam" id="PF18029"/>
    </source>
</evidence>
<keyword evidence="4" id="KW-1185">Reference proteome</keyword>
<evidence type="ECO:0000313" key="3">
    <source>
        <dbReference type="EMBL" id="TDD13635.1"/>
    </source>
</evidence>
<dbReference type="EMBL" id="SMKR01000260">
    <property type="protein sequence ID" value="TDD13635.1"/>
    <property type="molecule type" value="Genomic_DNA"/>
</dbReference>